<feature type="region of interest" description="Disordered" evidence="1">
    <location>
        <begin position="74"/>
        <end position="116"/>
    </location>
</feature>
<dbReference type="AlphaFoldDB" id="A0A0N4VDX4"/>
<dbReference type="STRING" id="51028.A0A0N4VDX4"/>
<evidence type="ECO:0000313" key="2">
    <source>
        <dbReference type="EMBL" id="VDD93553.1"/>
    </source>
</evidence>
<name>A0A0N4VDX4_ENTVE</name>
<reference evidence="4" key="1">
    <citation type="submission" date="2017-02" db="UniProtKB">
        <authorList>
            <consortium name="WormBaseParasite"/>
        </authorList>
    </citation>
    <scope>IDENTIFICATION</scope>
</reference>
<protein>
    <submittedName>
        <fullName evidence="4">PUM-HD domain-containing protein</fullName>
    </submittedName>
</protein>
<feature type="compositionally biased region" description="Low complexity" evidence="1">
    <location>
        <begin position="94"/>
        <end position="108"/>
    </location>
</feature>
<organism evidence="4">
    <name type="scientific">Enterobius vermicularis</name>
    <name type="common">Human pinworm</name>
    <dbReference type="NCBI Taxonomy" id="51028"/>
    <lineage>
        <taxon>Eukaryota</taxon>
        <taxon>Metazoa</taxon>
        <taxon>Ecdysozoa</taxon>
        <taxon>Nematoda</taxon>
        <taxon>Chromadorea</taxon>
        <taxon>Rhabditida</taxon>
        <taxon>Spirurina</taxon>
        <taxon>Oxyuridomorpha</taxon>
        <taxon>Oxyuroidea</taxon>
        <taxon>Oxyuridae</taxon>
        <taxon>Enterobius</taxon>
    </lineage>
</organism>
<proteinExistence type="predicted"/>
<evidence type="ECO:0000313" key="3">
    <source>
        <dbReference type="Proteomes" id="UP000274131"/>
    </source>
</evidence>
<keyword evidence="3" id="KW-1185">Reference proteome</keyword>
<accession>A0A0N4VDX4</accession>
<reference evidence="2 3" key="2">
    <citation type="submission" date="2018-10" db="EMBL/GenBank/DDBJ databases">
        <authorList>
            <consortium name="Pathogen Informatics"/>
        </authorList>
    </citation>
    <scope>NUCLEOTIDE SEQUENCE [LARGE SCALE GENOMIC DNA]</scope>
</reference>
<dbReference type="EMBL" id="UXUI01009362">
    <property type="protein sequence ID" value="VDD93553.1"/>
    <property type="molecule type" value="Genomic_DNA"/>
</dbReference>
<evidence type="ECO:0000256" key="1">
    <source>
        <dbReference type="SAM" id="MobiDB-lite"/>
    </source>
</evidence>
<gene>
    <name evidence="2" type="ORF">EVEC_LOCUS8304</name>
</gene>
<sequence>MRRPNFATGLAVPAIGSEKRQKQNVSVSGTTSDIANTSTILPQLSLNVTQGNQVLTNGDVLLQEEGDAALQLNSERDDSMNASSKGFCRTPGHSRSASVSPSSSSVSPTNFSPLPGTVNNYSELPLTAKQEQVSKNDLQLNSQSLSNVAVSLLKENDDTFEEIGSLIAKEVETPAFPNSTFSARTEDGLFMGSQGKNATIDNQMFLSDIWGEYDPVALSRNATWNRRTTTQPALNHSTFDQSSSSGLGTFSVFCSNMQLPVRNVSSTADVNQRNESLELARNLAQLRVEAHSGTGSLADEESSLRGYGGDAASTSGCSVGEVGRGTNDWVRNSYNIDNSQQWRNEDHKPLGVVSNSASSFLTVRENHDSNMWINHAAAQLAGTLGHNERNSIGENYVPSFPPFHSLVGSAATGAPSINENLSHFNRQLSRHWDSVQLQQAAQAASQEYDHLNVLLNSYRPFNPASNPNPLSVTSQVRVDSDYCNLVNQFHSSQGTVNTSVPPPPPFFNAHIPPPRATAHQSLPNTNLFTTSMPTTQNYVPSVSSTVASTCDGAMFSQPNSRTQWNSYGVWQ</sequence>
<evidence type="ECO:0000313" key="4">
    <source>
        <dbReference type="WBParaSite" id="EVEC_0000885201-mRNA-1"/>
    </source>
</evidence>
<dbReference type="WBParaSite" id="EVEC_0000885201-mRNA-1">
    <property type="protein sequence ID" value="EVEC_0000885201-mRNA-1"/>
    <property type="gene ID" value="EVEC_0000885201"/>
</dbReference>
<dbReference type="Proteomes" id="UP000274131">
    <property type="component" value="Unassembled WGS sequence"/>
</dbReference>